<feature type="transmembrane region" description="Helical" evidence="8">
    <location>
        <begin position="141"/>
        <end position="163"/>
    </location>
</feature>
<comment type="caution">
    <text evidence="9">The sequence shown here is derived from an EMBL/GenBank/DDBJ whole genome shotgun (WGS) entry which is preliminary data.</text>
</comment>
<dbReference type="STRING" id="1121326.CLMAG_55440"/>
<dbReference type="GO" id="GO:0016020">
    <property type="term" value="C:membrane"/>
    <property type="evidence" value="ECO:0007669"/>
    <property type="project" value="UniProtKB-SubCell"/>
</dbReference>
<feature type="transmembrane region" description="Helical" evidence="8">
    <location>
        <begin position="333"/>
        <end position="356"/>
    </location>
</feature>
<keyword evidence="6 8" id="KW-1133">Transmembrane helix</keyword>
<feature type="transmembrane region" description="Helical" evidence="8">
    <location>
        <begin position="304"/>
        <end position="327"/>
    </location>
</feature>
<dbReference type="PANTHER" id="PTHR34975">
    <property type="entry name" value="SPORE GERMINATION PROTEIN A2"/>
    <property type="match status" value="1"/>
</dbReference>
<name>A0A162QW96_9CLOT</name>
<evidence type="ECO:0000256" key="3">
    <source>
        <dbReference type="ARBA" id="ARBA00022448"/>
    </source>
</evidence>
<proteinExistence type="inferred from homology"/>
<dbReference type="NCBIfam" id="TIGR00912">
    <property type="entry name" value="2A0309"/>
    <property type="match status" value="1"/>
</dbReference>
<evidence type="ECO:0000256" key="6">
    <source>
        <dbReference type="ARBA" id="ARBA00022989"/>
    </source>
</evidence>
<gene>
    <name evidence="9" type="primary">yndE_13</name>
    <name evidence="9" type="ORF">CLMAG_55440</name>
</gene>
<evidence type="ECO:0000313" key="9">
    <source>
        <dbReference type="EMBL" id="KZL89059.1"/>
    </source>
</evidence>
<feature type="transmembrane region" description="Helical" evidence="8">
    <location>
        <begin position="75"/>
        <end position="93"/>
    </location>
</feature>
<evidence type="ECO:0000256" key="7">
    <source>
        <dbReference type="ARBA" id="ARBA00023136"/>
    </source>
</evidence>
<keyword evidence="10" id="KW-1185">Reference proteome</keyword>
<dbReference type="AlphaFoldDB" id="A0A162QW96"/>
<feature type="transmembrane region" description="Helical" evidence="8">
    <location>
        <begin position="34"/>
        <end position="55"/>
    </location>
</feature>
<feature type="transmembrane region" description="Helical" evidence="8">
    <location>
        <begin position="216"/>
        <end position="238"/>
    </location>
</feature>
<organism evidence="9 10">
    <name type="scientific">Clostridium magnum DSM 2767</name>
    <dbReference type="NCBI Taxonomy" id="1121326"/>
    <lineage>
        <taxon>Bacteria</taxon>
        <taxon>Bacillati</taxon>
        <taxon>Bacillota</taxon>
        <taxon>Clostridia</taxon>
        <taxon>Eubacteriales</taxon>
        <taxon>Clostridiaceae</taxon>
        <taxon>Clostridium</taxon>
    </lineage>
</organism>
<comment type="similarity">
    <text evidence="2">Belongs to the amino acid-polyamine-organocation (APC) superfamily. Spore germination protein (SGP) (TC 2.A.3.9) family.</text>
</comment>
<evidence type="ECO:0000256" key="1">
    <source>
        <dbReference type="ARBA" id="ARBA00004141"/>
    </source>
</evidence>
<keyword evidence="4" id="KW-0309">Germination</keyword>
<evidence type="ECO:0000256" key="4">
    <source>
        <dbReference type="ARBA" id="ARBA00022544"/>
    </source>
</evidence>
<feature type="transmembrane region" description="Helical" evidence="8">
    <location>
        <begin position="270"/>
        <end position="292"/>
    </location>
</feature>
<evidence type="ECO:0000256" key="5">
    <source>
        <dbReference type="ARBA" id="ARBA00022692"/>
    </source>
</evidence>
<feature type="transmembrane region" description="Helical" evidence="8">
    <location>
        <begin position="9"/>
        <end position="28"/>
    </location>
</feature>
<dbReference type="Pfam" id="PF03845">
    <property type="entry name" value="Spore_permease"/>
    <property type="match status" value="1"/>
</dbReference>
<keyword evidence="5 8" id="KW-0812">Transmembrane</keyword>
<dbReference type="RefSeq" id="WP_066629964.1">
    <property type="nucleotide sequence ID" value="NZ_FQXL01000026.1"/>
</dbReference>
<keyword evidence="3" id="KW-0813">Transport</keyword>
<evidence type="ECO:0000313" key="10">
    <source>
        <dbReference type="Proteomes" id="UP000076603"/>
    </source>
</evidence>
<dbReference type="PANTHER" id="PTHR34975:SF2">
    <property type="entry name" value="SPORE GERMINATION PROTEIN A2"/>
    <property type="match status" value="1"/>
</dbReference>
<dbReference type="OrthoDB" id="1675410at2"/>
<evidence type="ECO:0000256" key="8">
    <source>
        <dbReference type="SAM" id="Phobius"/>
    </source>
</evidence>
<protein>
    <submittedName>
        <fullName evidence="9">Spore germination protein YndE</fullName>
    </submittedName>
</protein>
<dbReference type="InterPro" id="IPR004761">
    <property type="entry name" value="Spore_GerAB"/>
</dbReference>
<dbReference type="EMBL" id="LWAE01000011">
    <property type="protein sequence ID" value="KZL89059.1"/>
    <property type="molecule type" value="Genomic_DNA"/>
</dbReference>
<feature type="transmembrane region" description="Helical" evidence="8">
    <location>
        <begin position="113"/>
        <end position="129"/>
    </location>
</feature>
<dbReference type="PATRIC" id="fig|1121326.3.peg.5605"/>
<reference evidence="9 10" key="1">
    <citation type="submission" date="2016-04" db="EMBL/GenBank/DDBJ databases">
        <title>Genome sequence of Clostridium magnum DSM 2767.</title>
        <authorList>
            <person name="Poehlein A."/>
            <person name="Uhlig R."/>
            <person name="Fischer R."/>
            <person name="Bahl H."/>
            <person name="Daniel R."/>
        </authorList>
    </citation>
    <scope>NUCLEOTIDE SEQUENCE [LARGE SCALE GENOMIC DNA]</scope>
    <source>
        <strain evidence="9 10">DSM 2767</strain>
    </source>
</reference>
<dbReference type="Proteomes" id="UP000076603">
    <property type="component" value="Unassembled WGS sequence"/>
</dbReference>
<keyword evidence="7 8" id="KW-0472">Membrane</keyword>
<evidence type="ECO:0000256" key="2">
    <source>
        <dbReference type="ARBA" id="ARBA00007998"/>
    </source>
</evidence>
<sequence>MERISNQQLYVLTVLYQIGSTIIFGFASTAGRNAWLAVLISTAIGSLIILLYTLIMRMNPGLTLVEWYPAQFGKWLGTPISWIYALLILYLLARGIGDLRFLVPITILPRTSIFIVLTAFALLQAYAVFSGIEVIARLGQLFLPLIFLLFFLEVIFIFSSGIMDIHNLQPIAGNGWKPIWNSVWPLGISQSFGESIELAMIWPLVKQPEKIIKTTLIATITAGLFIVVFDAMAIATLGEGIFKNSIYPFYTLIQQISVGDFIENLDAIEVLYFLTTLFFKTSIHVFVGVRAIQQLTLVPNGRIFVLPVVLIGLYLGMTMASNVSAHIEAGLKIIPYTLLIPLFLVLPGILFVVTLIRKKLEKNKR</sequence>
<comment type="subcellular location">
    <subcellularLocation>
        <location evidence="1">Membrane</location>
        <topology evidence="1">Multi-pass membrane protein</topology>
    </subcellularLocation>
</comment>
<accession>A0A162QW96</accession>
<dbReference type="GO" id="GO:0009847">
    <property type="term" value="P:spore germination"/>
    <property type="evidence" value="ECO:0007669"/>
    <property type="project" value="InterPro"/>
</dbReference>